<dbReference type="InterPro" id="IPR006448">
    <property type="entry name" value="Phage_term_ssu_P27"/>
</dbReference>
<evidence type="ECO:0000313" key="1">
    <source>
        <dbReference type="EMBL" id="APT92703.1"/>
    </source>
</evidence>
<dbReference type="EMBL" id="CP009249">
    <property type="protein sequence ID" value="APT92703.1"/>
    <property type="molecule type" value="Genomic_DNA"/>
</dbReference>
<dbReference type="Pfam" id="PF05119">
    <property type="entry name" value="Terminase_4"/>
    <property type="match status" value="1"/>
</dbReference>
<accession>A0A1L7D3Q3</accession>
<dbReference type="AlphaFoldDB" id="A0A1L7D3Q3"/>
<protein>
    <submittedName>
        <fullName evidence="1">Uncharacterized protein</fullName>
    </submittedName>
</protein>
<organism evidence="1 2">
    <name type="scientific">Corynebacterium phocae</name>
    <dbReference type="NCBI Taxonomy" id="161895"/>
    <lineage>
        <taxon>Bacteria</taxon>
        <taxon>Bacillati</taxon>
        <taxon>Actinomycetota</taxon>
        <taxon>Actinomycetes</taxon>
        <taxon>Mycobacteriales</taxon>
        <taxon>Corynebacteriaceae</taxon>
        <taxon>Corynebacterium</taxon>
    </lineage>
</organism>
<reference evidence="1 2" key="1">
    <citation type="submission" date="2014-08" db="EMBL/GenBank/DDBJ databases">
        <title>Complete genome sequence of Corynebacterium phocae M408/89/1(T)(=DSM 44612(T)), isolated from the common seal (Phoca vitulina).</title>
        <authorList>
            <person name="Ruckert C."/>
            <person name="Albersmeier A."/>
            <person name="Winkler A."/>
            <person name="Kalinowski J."/>
        </authorList>
    </citation>
    <scope>NUCLEOTIDE SEQUENCE [LARGE SCALE GENOMIC DNA]</scope>
    <source>
        <strain evidence="1 2">M408/89/1</strain>
    </source>
</reference>
<evidence type="ECO:0000313" key="2">
    <source>
        <dbReference type="Proteomes" id="UP000185491"/>
    </source>
</evidence>
<name>A0A1L7D3Q3_9CORY</name>
<dbReference type="STRING" id="161895.CPHO_07150"/>
<sequence>MSGRYSPPPHLSPVAAEVWAGIVKDHENPDAIIGAEFGAYCECVALERDASRRVVAEGTIVSDERGRPIAHPAIAVARQAQQDLRNWGDKFQ</sequence>
<dbReference type="RefSeq" id="WP_075734453.1">
    <property type="nucleotide sequence ID" value="NZ_CP009249.1"/>
</dbReference>
<gene>
    <name evidence="1" type="ORF">CPHO_07150</name>
</gene>
<dbReference type="KEGG" id="cpho:CPHO_07150"/>
<dbReference type="Proteomes" id="UP000185491">
    <property type="component" value="Chromosome"/>
</dbReference>
<keyword evidence="2" id="KW-1185">Reference proteome</keyword>
<proteinExistence type="predicted"/>